<evidence type="ECO:0000313" key="3">
    <source>
        <dbReference type="Proteomes" id="UP000192468"/>
    </source>
</evidence>
<dbReference type="Proteomes" id="UP000192468">
    <property type="component" value="Unassembled WGS sequence"/>
</dbReference>
<organism evidence="2 3">
    <name type="scientific">Clostridium acidisoli DSM 12555</name>
    <dbReference type="NCBI Taxonomy" id="1121291"/>
    <lineage>
        <taxon>Bacteria</taxon>
        <taxon>Bacillati</taxon>
        <taxon>Bacillota</taxon>
        <taxon>Clostridia</taxon>
        <taxon>Eubacteriales</taxon>
        <taxon>Clostridiaceae</taxon>
        <taxon>Clostridium</taxon>
    </lineage>
</organism>
<name>A0A1W1XS68_9CLOT</name>
<sequence>MKDRKGIKGLGLVGVFLGLILSKLISAYGGDNVKLTVISGICVVYVVIVLLIAYKGYKSVAFILFIVMLPIFIGVTGAYLDNLYIMIGSILLFFIVLFGVTKYLNSKNK</sequence>
<gene>
    <name evidence="2" type="ORF">SAMN02745134_02918</name>
</gene>
<keyword evidence="1" id="KW-0472">Membrane</keyword>
<dbReference type="RefSeq" id="WP_084116717.1">
    <property type="nucleotide sequence ID" value="NZ_FWXH01000014.1"/>
</dbReference>
<keyword evidence="1" id="KW-1133">Transmembrane helix</keyword>
<feature type="transmembrane region" description="Helical" evidence="1">
    <location>
        <begin position="37"/>
        <end position="54"/>
    </location>
</feature>
<dbReference type="AlphaFoldDB" id="A0A1W1XS68"/>
<feature type="transmembrane region" description="Helical" evidence="1">
    <location>
        <begin position="85"/>
        <end position="104"/>
    </location>
</feature>
<dbReference type="EMBL" id="FWXH01000014">
    <property type="protein sequence ID" value="SMC26737.1"/>
    <property type="molecule type" value="Genomic_DNA"/>
</dbReference>
<reference evidence="2 3" key="1">
    <citation type="submission" date="2017-04" db="EMBL/GenBank/DDBJ databases">
        <authorList>
            <person name="Afonso C.L."/>
            <person name="Miller P.J."/>
            <person name="Scott M.A."/>
            <person name="Spackman E."/>
            <person name="Goraichik I."/>
            <person name="Dimitrov K.M."/>
            <person name="Suarez D.L."/>
            <person name="Swayne D.E."/>
        </authorList>
    </citation>
    <scope>NUCLEOTIDE SEQUENCE [LARGE SCALE GENOMIC DNA]</scope>
    <source>
        <strain evidence="2 3">DSM 12555</strain>
    </source>
</reference>
<protein>
    <submittedName>
        <fullName evidence="2">Uncharacterized protein</fullName>
    </submittedName>
</protein>
<keyword evidence="1" id="KW-0812">Transmembrane</keyword>
<keyword evidence="3" id="KW-1185">Reference proteome</keyword>
<accession>A0A1W1XS68</accession>
<evidence type="ECO:0000256" key="1">
    <source>
        <dbReference type="SAM" id="Phobius"/>
    </source>
</evidence>
<evidence type="ECO:0000313" key="2">
    <source>
        <dbReference type="EMBL" id="SMC26737.1"/>
    </source>
</evidence>
<proteinExistence type="predicted"/>
<feature type="transmembrane region" description="Helical" evidence="1">
    <location>
        <begin position="61"/>
        <end position="79"/>
    </location>
</feature>